<evidence type="ECO:0000313" key="2">
    <source>
        <dbReference type="Proteomes" id="UP000288623"/>
    </source>
</evidence>
<accession>A0A433RU96</accession>
<protein>
    <submittedName>
        <fullName evidence="1">Uncharacterized protein</fullName>
    </submittedName>
</protein>
<dbReference type="RefSeq" id="WP_126990981.1">
    <property type="nucleotide sequence ID" value="NZ_JTFC01000031.1"/>
</dbReference>
<reference evidence="1 2" key="1">
    <citation type="submission" date="2014-11" db="EMBL/GenBank/DDBJ databases">
        <title>Genome sequence and analysis of novel Kurthia sp.</title>
        <authorList>
            <person name="Lawson J.N."/>
            <person name="Gonzalez J.E."/>
            <person name="Rinauldi L."/>
            <person name="Xuan Z."/>
            <person name="Firman A."/>
            <person name="Shaddox L."/>
            <person name="Trudeau A."/>
            <person name="Shah S."/>
            <person name="Reiman D."/>
        </authorList>
    </citation>
    <scope>NUCLEOTIDE SEQUENCE [LARGE SCALE GENOMIC DNA]</scope>
    <source>
        <strain evidence="1 2">3B1D</strain>
    </source>
</reference>
<proteinExistence type="predicted"/>
<dbReference type="Proteomes" id="UP000288623">
    <property type="component" value="Unassembled WGS sequence"/>
</dbReference>
<organism evidence="1 2">
    <name type="scientific">Candidatus Kurthia intestinigallinarum</name>
    <dbReference type="NCBI Taxonomy" id="1562256"/>
    <lineage>
        <taxon>Bacteria</taxon>
        <taxon>Bacillati</taxon>
        <taxon>Bacillota</taxon>
        <taxon>Bacilli</taxon>
        <taxon>Bacillales</taxon>
        <taxon>Caryophanaceae</taxon>
        <taxon>Kurthia</taxon>
    </lineage>
</organism>
<dbReference type="AlphaFoldDB" id="A0A433RU96"/>
<evidence type="ECO:0000313" key="1">
    <source>
        <dbReference type="EMBL" id="RUS55728.1"/>
    </source>
</evidence>
<dbReference type="EMBL" id="JTFC01000031">
    <property type="protein sequence ID" value="RUS55728.1"/>
    <property type="molecule type" value="Genomic_DNA"/>
</dbReference>
<name>A0A433RU96_9BACL</name>
<sequence length="196" mass="22374">MKLAAILNNRYTEIENRKRVLKQKNADEAYKKNAQYFQPKSNPALDELVDLLTGKKEHQAKPALQQAIRELQETTPNYPEIHDVVAMASDEEAIDILKRVQQSALSSDNPTAQDLQVAQSAADYIAQKTQFTTNSDSIDATSKKNVDSLTVQPTEQQYKETVRNRLFEQAASKYQFQVQMARSGFRFDEPMFYHIA</sequence>
<keyword evidence="2" id="KW-1185">Reference proteome</keyword>
<dbReference type="OrthoDB" id="292377at2"/>
<gene>
    <name evidence="1" type="ORF">QI30_12510</name>
</gene>
<comment type="caution">
    <text evidence="1">The sequence shown here is derived from an EMBL/GenBank/DDBJ whole genome shotgun (WGS) entry which is preliminary data.</text>
</comment>